<sequence length="42" mass="5204">MLHGKWQDAFRHQVHYYCKTNFPNKTNNFHIFAIFSRKTYRG</sequence>
<name>A0A8S5PDK9_9CAUD</name>
<evidence type="ECO:0000313" key="1">
    <source>
        <dbReference type="EMBL" id="DAE05166.1"/>
    </source>
</evidence>
<reference evidence="1" key="1">
    <citation type="journal article" date="2021" name="Proc. Natl. Acad. Sci. U.S.A.">
        <title>A Catalog of Tens of Thousands of Viruses from Human Metagenomes Reveals Hidden Associations with Chronic Diseases.</title>
        <authorList>
            <person name="Tisza M.J."/>
            <person name="Buck C.B."/>
        </authorList>
    </citation>
    <scope>NUCLEOTIDE SEQUENCE</scope>
    <source>
        <strain evidence="1">CtZ1O5</strain>
    </source>
</reference>
<proteinExistence type="predicted"/>
<protein>
    <submittedName>
        <fullName evidence="1">Uncharacterized protein</fullName>
    </submittedName>
</protein>
<accession>A0A8S5PDK9</accession>
<dbReference type="EMBL" id="BK015404">
    <property type="protein sequence ID" value="DAE05166.1"/>
    <property type="molecule type" value="Genomic_DNA"/>
</dbReference>
<organism evidence="1">
    <name type="scientific">Siphoviridae sp. ctZ1O5</name>
    <dbReference type="NCBI Taxonomy" id="2825555"/>
    <lineage>
        <taxon>Viruses</taxon>
        <taxon>Duplodnaviria</taxon>
        <taxon>Heunggongvirae</taxon>
        <taxon>Uroviricota</taxon>
        <taxon>Caudoviricetes</taxon>
    </lineage>
</organism>